<organism evidence="1 2">
    <name type="scientific">Candidatus Argoarchaeum ethanivorans</name>
    <dbReference type="NCBI Taxonomy" id="2608793"/>
    <lineage>
        <taxon>Archaea</taxon>
        <taxon>Methanobacteriati</taxon>
        <taxon>Methanobacteriota</taxon>
        <taxon>Stenosarchaea group</taxon>
        <taxon>Methanomicrobia</taxon>
        <taxon>Methanosarcinales</taxon>
        <taxon>Methanosarcinales incertae sedis</taxon>
        <taxon>GOM Arc I cluster</taxon>
        <taxon>Candidatus Argoarchaeum</taxon>
    </lineage>
</organism>
<dbReference type="AlphaFoldDB" id="A0A8B3S0T3"/>
<proteinExistence type="predicted"/>
<protein>
    <submittedName>
        <fullName evidence="1">Uncharacterized protein</fullName>
    </submittedName>
</protein>
<accession>A0A8B3S0T3</accession>
<dbReference type="Proteomes" id="UP000291831">
    <property type="component" value="Unassembled WGS sequence"/>
</dbReference>
<sequence>MGGKIMRKNMMKILSCLIVVGSMFAGVVPCAGAPGDDYHVYSKFNAPGTGLVSRQFSSYT</sequence>
<evidence type="ECO:0000313" key="1">
    <source>
        <dbReference type="EMBL" id="RZB28741.1"/>
    </source>
</evidence>
<reference evidence="2" key="1">
    <citation type="submission" date="2019-01" db="EMBL/GenBank/DDBJ databases">
        <title>Anaerobic oxidation of ethane by archaea from a marine hydrocarbon seep.</title>
        <authorList>
            <person name="Musat F."/>
        </authorList>
    </citation>
    <scope>NUCLEOTIDE SEQUENCE [LARGE SCALE GENOMIC DNA]</scope>
</reference>
<evidence type="ECO:0000313" key="2">
    <source>
        <dbReference type="Proteomes" id="UP000291831"/>
    </source>
</evidence>
<name>A0A8B3S0T3_9EURY</name>
<dbReference type="EMBL" id="RPGO01000035">
    <property type="protein sequence ID" value="RZB28741.1"/>
    <property type="molecule type" value="Genomic_DNA"/>
</dbReference>
<comment type="caution">
    <text evidence="1">The sequence shown here is derived from an EMBL/GenBank/DDBJ whole genome shotgun (WGS) entry which is preliminary data.</text>
</comment>
<gene>
    <name evidence="1" type="ORF">AEth_01743</name>
</gene>